<proteinExistence type="predicted"/>
<feature type="coiled-coil region" evidence="1">
    <location>
        <begin position="693"/>
        <end position="720"/>
    </location>
</feature>
<sequence>MAVHQSATYRFEDEELNTMVSSGISCDRLRQALKKCIKESHCVQVQARPAKECIDAHDGSVPDKCFALLQNFTDCKRSLVDMRSRFRGVASVDSFMEMGSQLHWMLELGETSVTFEPETLQNGQSGNITQNFFDDVNLKICTVRNNGSLGITAKSLAVNDVISARTKDRGPPGLMKLSPNGKLAILQRQMNSVDIILLEKNDGNTAVEFNLPTKSRDMILSVDWISNNQILFVTKQSLEIFAINEEKRTTKVLRTSNVSASWSIYYAKSNLVIIATGSNCTTLQPFLIQHGLFTRLKSFDVESGTPSNENLLEKDVTVTSLYGKVCVMVLRYSVRGATTTDLLIYELSSDLNTAAKMKYSLTLGCSGGFGIHVIDNLIVVHHQGIAKSMIFDVALSPNRPTHSPLITVSIRPSPVCQPPPALYVPLWSMFQPDIVVDPVAGMMYQLTVCCNRAHEEIHEKGMLIEFLIHRTGQKQLVLETLLASLKAKELRLRQIRKLFDLIVEKFSISSSTVSNGPESSKPQLRPIPVQHLRIEQREMQSSIFIPIMEDQFADSKFVANVMLQYLRSLHRWSVPVEAYFLELVVEALAQSGEMAKLHQLVTYRVISDSKPLAFLLLSYEARCPSLFQSGVDILARQKACDEIVEVLLERGHVIDAMRYIDTQQMEMNSLKLLDAAKQQDRVVQYAVLTHILNRKSKDDMSKLESELNSLFTEEEIEEAESEVAKGTQFA</sequence>
<evidence type="ECO:0000259" key="2">
    <source>
        <dbReference type="Pfam" id="PF07035"/>
    </source>
</evidence>
<comment type="caution">
    <text evidence="4">The sequence shown here is derived from an EMBL/GenBank/DDBJ whole genome shotgun (WGS) entry which is preliminary data.</text>
</comment>
<evidence type="ECO:0000313" key="4">
    <source>
        <dbReference type="EMBL" id="KAK6746709.1"/>
    </source>
</evidence>
<dbReference type="InterPro" id="IPR040371">
    <property type="entry name" value="RMC1"/>
</dbReference>
<feature type="domain" description="Regulator of MON1-CCZ1 complex N-terminal" evidence="3">
    <location>
        <begin position="132"/>
        <end position="249"/>
    </location>
</feature>
<evidence type="ECO:0008006" key="6">
    <source>
        <dbReference type="Google" id="ProtNLM"/>
    </source>
</evidence>
<organism evidence="4 5">
    <name type="scientific">Necator americanus</name>
    <name type="common">Human hookworm</name>
    <dbReference type="NCBI Taxonomy" id="51031"/>
    <lineage>
        <taxon>Eukaryota</taxon>
        <taxon>Metazoa</taxon>
        <taxon>Ecdysozoa</taxon>
        <taxon>Nematoda</taxon>
        <taxon>Chromadorea</taxon>
        <taxon>Rhabditida</taxon>
        <taxon>Rhabditina</taxon>
        <taxon>Rhabditomorpha</taxon>
        <taxon>Strongyloidea</taxon>
        <taxon>Ancylostomatidae</taxon>
        <taxon>Bunostominae</taxon>
        <taxon>Necator</taxon>
    </lineage>
</organism>
<name>A0ABR1D8D1_NECAM</name>
<dbReference type="Pfam" id="PF07035">
    <property type="entry name" value="RMC1_C"/>
    <property type="match status" value="1"/>
</dbReference>
<dbReference type="PANTHER" id="PTHR12897:SF4">
    <property type="entry name" value="REGULATOR OF MON1-CCZ1 COMPLEX"/>
    <property type="match status" value="1"/>
</dbReference>
<evidence type="ECO:0000313" key="5">
    <source>
        <dbReference type="Proteomes" id="UP001303046"/>
    </source>
</evidence>
<dbReference type="EMBL" id="JAVFWL010000004">
    <property type="protein sequence ID" value="KAK6746709.1"/>
    <property type="molecule type" value="Genomic_DNA"/>
</dbReference>
<keyword evidence="1" id="KW-0175">Coiled coil</keyword>
<gene>
    <name evidence="4" type="primary">Necator_chrIV.g13445</name>
    <name evidence="4" type="ORF">RB195_000154</name>
</gene>
<evidence type="ECO:0000259" key="3">
    <source>
        <dbReference type="Pfam" id="PF21029"/>
    </source>
</evidence>
<dbReference type="PANTHER" id="PTHR12897">
    <property type="entry name" value="COLON CANCER-ASSOCIATED PROTEIN MIC1"/>
    <property type="match status" value="1"/>
</dbReference>
<protein>
    <recommendedName>
        <fullName evidence="6">Cytochrome c oxidase assembly factor 5</fullName>
    </recommendedName>
</protein>
<dbReference type="InterPro" id="IPR009755">
    <property type="entry name" value="RMC1_C"/>
</dbReference>
<evidence type="ECO:0000256" key="1">
    <source>
        <dbReference type="SAM" id="Coils"/>
    </source>
</evidence>
<feature type="domain" description="Mic1" evidence="2">
    <location>
        <begin position="470"/>
        <end position="697"/>
    </location>
</feature>
<dbReference type="Pfam" id="PF21029">
    <property type="entry name" value="RMC1_N"/>
    <property type="match status" value="1"/>
</dbReference>
<dbReference type="Pfam" id="PF10203">
    <property type="entry name" value="Pet191_N"/>
    <property type="match status" value="1"/>
</dbReference>
<keyword evidence="5" id="KW-1185">Reference proteome</keyword>
<reference evidence="4 5" key="1">
    <citation type="submission" date="2023-08" db="EMBL/GenBank/DDBJ databases">
        <title>A Necator americanus chromosomal reference genome.</title>
        <authorList>
            <person name="Ilik V."/>
            <person name="Petrzelkova K.J."/>
            <person name="Pardy F."/>
            <person name="Fuh T."/>
            <person name="Niatou-Singa F.S."/>
            <person name="Gouil Q."/>
            <person name="Baker L."/>
            <person name="Ritchie M.E."/>
            <person name="Jex A.R."/>
            <person name="Gazzola D."/>
            <person name="Li H."/>
            <person name="Toshio Fujiwara R."/>
            <person name="Zhan B."/>
            <person name="Aroian R.V."/>
            <person name="Pafco B."/>
            <person name="Schwarz E.M."/>
        </authorList>
    </citation>
    <scope>NUCLEOTIDE SEQUENCE [LARGE SCALE GENOMIC DNA]</scope>
    <source>
        <strain evidence="4 5">Aroian</strain>
        <tissue evidence="4">Whole animal</tissue>
    </source>
</reference>
<dbReference type="PROSITE" id="PS51808">
    <property type="entry name" value="CHCH"/>
    <property type="match status" value="1"/>
</dbReference>
<dbReference type="InterPro" id="IPR049040">
    <property type="entry name" value="RMC1_N"/>
</dbReference>
<dbReference type="Proteomes" id="UP001303046">
    <property type="component" value="Unassembled WGS sequence"/>
</dbReference>
<dbReference type="InterPro" id="IPR018793">
    <property type="entry name" value="Cyt_c_oxidase_assmbl_Pet191"/>
</dbReference>
<accession>A0ABR1D8D1</accession>